<dbReference type="InterPro" id="IPR043148">
    <property type="entry name" value="TagF_C"/>
</dbReference>
<reference evidence="1 2" key="1">
    <citation type="submission" date="2020-09" db="EMBL/GenBank/DDBJ databases">
        <title>Roseomonas.</title>
        <authorList>
            <person name="Zhu W."/>
        </authorList>
    </citation>
    <scope>NUCLEOTIDE SEQUENCE [LARGE SCALE GENOMIC DNA]</scope>
    <source>
        <strain evidence="1 2">573</strain>
    </source>
</reference>
<organism evidence="1 2">
    <name type="scientific">Roseomonas haemaphysalidis</name>
    <dbReference type="NCBI Taxonomy" id="2768162"/>
    <lineage>
        <taxon>Bacteria</taxon>
        <taxon>Pseudomonadati</taxon>
        <taxon>Pseudomonadota</taxon>
        <taxon>Alphaproteobacteria</taxon>
        <taxon>Acetobacterales</taxon>
        <taxon>Roseomonadaceae</taxon>
        <taxon>Roseomonas</taxon>
    </lineage>
</organism>
<protein>
    <recommendedName>
        <fullName evidence="3">Glycosyltransferase family 4 protein</fullName>
    </recommendedName>
</protein>
<evidence type="ECO:0000313" key="2">
    <source>
        <dbReference type="Proteomes" id="UP001518989"/>
    </source>
</evidence>
<comment type="caution">
    <text evidence="1">The sequence shown here is derived from an EMBL/GenBank/DDBJ whole genome shotgun (WGS) entry which is preliminary data.</text>
</comment>
<gene>
    <name evidence="1" type="ORF">IAI61_03670</name>
</gene>
<accession>A0ABS3KKY7</accession>
<sequence length="458" mass="50767">MKFLFIGTTLRSLENLGSAPDELQARGHGVLSLLYPLPGDKTHESPLLDQNPRFQLLRHAFTTPQPYMESVRSEPFLQELAERVEQFNPDVIVLAVNTLPFAQLRSDLQGRLTRRRLWVGFQHGLVQRWGETNLHDTCDVFLTFGERDRLRLAPTKRARSIAVGFPKLDRLAGMPVSSEPFLIYATDARAEAIKPVAALLAELERETGLPVYIRNHPVSKGTYRSSVRRPRDPRLLTLVEAEDPIPALARCSAVITHYSTLGVEALALGKPLVILPLDEALDTFPGLPGLAASLDTPAVMRALHAARTEDDQARQVLRDIVGPDLFHHSMALAQVLEALAGDDGPHDAGTPSLPLRLGVNFAFDEGKRSFWVHGFVLSDPPASRVVLRYQGEVLGQAELAHRRTDLETAFPEYGFVYSGWRLSCDLAEWPAGVLDIEIQDIAGGTSHHRSQIRLPMPV</sequence>
<evidence type="ECO:0008006" key="3">
    <source>
        <dbReference type="Google" id="ProtNLM"/>
    </source>
</evidence>
<dbReference type="Proteomes" id="UP001518989">
    <property type="component" value="Unassembled WGS sequence"/>
</dbReference>
<dbReference type="Gene3D" id="3.40.50.12580">
    <property type="match status" value="1"/>
</dbReference>
<keyword evidence="2" id="KW-1185">Reference proteome</keyword>
<dbReference type="RefSeq" id="WP_207415560.1">
    <property type="nucleotide sequence ID" value="NZ_CP061177.1"/>
</dbReference>
<evidence type="ECO:0000313" key="1">
    <source>
        <dbReference type="EMBL" id="MBO1078117.1"/>
    </source>
</evidence>
<dbReference type="EMBL" id="JACTNG010000002">
    <property type="protein sequence ID" value="MBO1078117.1"/>
    <property type="molecule type" value="Genomic_DNA"/>
</dbReference>
<name>A0ABS3KKY7_9PROT</name>
<dbReference type="SUPFAM" id="SSF53756">
    <property type="entry name" value="UDP-Glycosyltransferase/glycogen phosphorylase"/>
    <property type="match status" value="1"/>
</dbReference>
<proteinExistence type="predicted"/>